<organism evidence="10 11">
    <name type="scientific">Carboxylicivirga linearis</name>
    <dbReference type="NCBI Taxonomy" id="1628157"/>
    <lineage>
        <taxon>Bacteria</taxon>
        <taxon>Pseudomonadati</taxon>
        <taxon>Bacteroidota</taxon>
        <taxon>Bacteroidia</taxon>
        <taxon>Marinilabiliales</taxon>
        <taxon>Marinilabiliaceae</taxon>
        <taxon>Carboxylicivirga</taxon>
    </lineage>
</organism>
<sequence length="635" mass="72002">MRSFCFTILLCLFAFIQTGQANSASKSFDLSGLNQKHQKKNVLILNAYHQNYHWADEIMRGVFSEMGDKESYELYVEYMDTKRCSDSTYYTHLKDIYLYKYKKVKIDVILACDDNALNFMLMYRDDIFPEVPVSFCGVVDFHPSRIEGKQHFTGVYETYDVPANLDMIMKLHPTTKKVVVISDVTESGKALIARMKRAEPNYKDKISIDYLINKEPDEIEEYFTQKQENTVVIWAIYLRLPDGRFISSDESISFVSSVTSLPIYCIWDVVGQGVVGGKITTPFYQGSTAADIANRILGGEKASDIAVSGSPMFYKFDYTQLVKHQISIDKIPKGSVVLNQPDSFWQAHKKIITTLLVIIVSLVLVVLTLGYLYRKSKRAEIEIKNKNKELELSKAKAEESDRLKTAFLANLSHEIRTPMNGIIGFTELVRNSNLSPDEVNQFMDVIHQSGNRLLHLIDDLVYISKIEANQIIINRANVSINELLDGVYYFFKPLAQQKGIAFTCEKNFEGEVLAYIDKMKLEQVLTNLLSNSFKFTSKGSITLISYLSDGYIFFKVKDTGIGITEDMQKVIFNRFIQVESSSKNGTEGMGLGLSISKSFVEMMGGEIWVESQQGLGSEFFVKLPLEEDQDSGSQG</sequence>
<evidence type="ECO:0000256" key="1">
    <source>
        <dbReference type="ARBA" id="ARBA00000085"/>
    </source>
</evidence>
<dbReference type="SUPFAM" id="SSF55874">
    <property type="entry name" value="ATPase domain of HSP90 chaperone/DNA topoisomerase II/histidine kinase"/>
    <property type="match status" value="1"/>
</dbReference>
<reference evidence="10 11" key="1">
    <citation type="journal article" date="2015" name="Int. J. Syst. Evol. Microbiol.">
        <title>Carboxylicivirga linearis sp. nov., isolated from a sea cucumber culture pond.</title>
        <authorList>
            <person name="Wang F.Q."/>
            <person name="Zhou Y.X."/>
            <person name="Lin X.Z."/>
            <person name="Chen G.J."/>
            <person name="Du Z.J."/>
        </authorList>
    </citation>
    <scope>NUCLEOTIDE SEQUENCE [LARGE SCALE GENOMIC DNA]</scope>
    <source>
        <strain evidence="10 11">FB218</strain>
    </source>
</reference>
<dbReference type="InterPro" id="IPR005467">
    <property type="entry name" value="His_kinase_dom"/>
</dbReference>
<keyword evidence="11" id="KW-1185">Reference proteome</keyword>
<evidence type="ECO:0000256" key="5">
    <source>
        <dbReference type="ARBA" id="ARBA00022777"/>
    </source>
</evidence>
<evidence type="ECO:0000256" key="8">
    <source>
        <dbReference type="SAM" id="SignalP"/>
    </source>
</evidence>
<evidence type="ECO:0000313" key="10">
    <source>
        <dbReference type="EMBL" id="MBS2100550.1"/>
    </source>
</evidence>
<keyword evidence="7" id="KW-1133">Transmembrane helix</keyword>
<accession>A0ABS5K0E1</accession>
<protein>
    <recommendedName>
        <fullName evidence="2">histidine kinase</fullName>
        <ecNumber evidence="2">2.7.13.3</ecNumber>
    </recommendedName>
</protein>
<keyword evidence="7" id="KW-0472">Membrane</keyword>
<dbReference type="SUPFAM" id="SSF47384">
    <property type="entry name" value="Homodimeric domain of signal transducing histidine kinase"/>
    <property type="match status" value="1"/>
</dbReference>
<evidence type="ECO:0000256" key="6">
    <source>
        <dbReference type="ARBA" id="ARBA00023012"/>
    </source>
</evidence>
<dbReference type="SMART" id="SM00387">
    <property type="entry name" value="HATPase_c"/>
    <property type="match status" value="1"/>
</dbReference>
<dbReference type="InterPro" id="IPR036890">
    <property type="entry name" value="HATPase_C_sf"/>
</dbReference>
<dbReference type="CDD" id="cd00082">
    <property type="entry name" value="HisKA"/>
    <property type="match status" value="1"/>
</dbReference>
<feature type="domain" description="Histidine kinase" evidence="9">
    <location>
        <begin position="410"/>
        <end position="627"/>
    </location>
</feature>
<dbReference type="InterPro" id="IPR003594">
    <property type="entry name" value="HATPase_dom"/>
</dbReference>
<dbReference type="InterPro" id="IPR003661">
    <property type="entry name" value="HisK_dim/P_dom"/>
</dbReference>
<keyword evidence="8" id="KW-0732">Signal</keyword>
<keyword evidence="6" id="KW-0902">Two-component regulatory system</keyword>
<dbReference type="PROSITE" id="PS50109">
    <property type="entry name" value="HIS_KIN"/>
    <property type="match status" value="1"/>
</dbReference>
<dbReference type="InterPro" id="IPR050736">
    <property type="entry name" value="Sensor_HK_Regulatory"/>
</dbReference>
<dbReference type="EC" id="2.7.13.3" evidence="2"/>
<dbReference type="Pfam" id="PF00512">
    <property type="entry name" value="HisKA"/>
    <property type="match status" value="1"/>
</dbReference>
<dbReference type="InterPro" id="IPR036097">
    <property type="entry name" value="HisK_dim/P_sf"/>
</dbReference>
<dbReference type="CDD" id="cd16922">
    <property type="entry name" value="HATPase_EvgS-ArcB-TorS-like"/>
    <property type="match status" value="1"/>
</dbReference>
<dbReference type="Gene3D" id="1.10.287.130">
    <property type="match status" value="1"/>
</dbReference>
<proteinExistence type="predicted"/>
<keyword evidence="5" id="KW-0418">Kinase</keyword>
<dbReference type="Gene3D" id="3.30.565.10">
    <property type="entry name" value="Histidine kinase-like ATPase, C-terminal domain"/>
    <property type="match status" value="1"/>
</dbReference>
<dbReference type="Proteomes" id="UP000708576">
    <property type="component" value="Unassembled WGS sequence"/>
</dbReference>
<feature type="chain" id="PRO_5046585281" description="histidine kinase" evidence="8">
    <location>
        <begin position="24"/>
        <end position="635"/>
    </location>
</feature>
<evidence type="ECO:0000313" key="11">
    <source>
        <dbReference type="Proteomes" id="UP000708576"/>
    </source>
</evidence>
<name>A0ABS5K0E1_9BACT</name>
<dbReference type="Pfam" id="PF04392">
    <property type="entry name" value="ABC_sub_bind"/>
    <property type="match status" value="1"/>
</dbReference>
<keyword evidence="3" id="KW-0597">Phosphoprotein</keyword>
<keyword evidence="4" id="KW-0808">Transferase</keyword>
<keyword evidence="7" id="KW-0812">Transmembrane</keyword>
<dbReference type="Gene3D" id="3.40.50.2300">
    <property type="match status" value="2"/>
</dbReference>
<dbReference type="InterPro" id="IPR004358">
    <property type="entry name" value="Sig_transdc_His_kin-like_C"/>
</dbReference>
<dbReference type="InterPro" id="IPR007487">
    <property type="entry name" value="ABC_transpt-TYRBP-like"/>
</dbReference>
<feature type="signal peptide" evidence="8">
    <location>
        <begin position="1"/>
        <end position="23"/>
    </location>
</feature>
<evidence type="ECO:0000256" key="7">
    <source>
        <dbReference type="SAM" id="Phobius"/>
    </source>
</evidence>
<gene>
    <name evidence="10" type="ORF">KEM10_19855</name>
</gene>
<dbReference type="Pfam" id="PF02518">
    <property type="entry name" value="HATPase_c"/>
    <property type="match status" value="1"/>
</dbReference>
<dbReference type="PANTHER" id="PTHR43711">
    <property type="entry name" value="TWO-COMPONENT HISTIDINE KINASE"/>
    <property type="match status" value="1"/>
</dbReference>
<evidence type="ECO:0000259" key="9">
    <source>
        <dbReference type="PROSITE" id="PS50109"/>
    </source>
</evidence>
<dbReference type="EMBL" id="JAGUCO010000025">
    <property type="protein sequence ID" value="MBS2100550.1"/>
    <property type="molecule type" value="Genomic_DNA"/>
</dbReference>
<comment type="catalytic activity">
    <reaction evidence="1">
        <text>ATP + protein L-histidine = ADP + protein N-phospho-L-histidine.</text>
        <dbReference type="EC" id="2.7.13.3"/>
    </reaction>
</comment>
<evidence type="ECO:0000256" key="2">
    <source>
        <dbReference type="ARBA" id="ARBA00012438"/>
    </source>
</evidence>
<evidence type="ECO:0000256" key="3">
    <source>
        <dbReference type="ARBA" id="ARBA00022553"/>
    </source>
</evidence>
<dbReference type="RefSeq" id="WP_212218618.1">
    <property type="nucleotide sequence ID" value="NZ_JAGUCO010000025.1"/>
</dbReference>
<comment type="caution">
    <text evidence="10">The sequence shown here is derived from an EMBL/GenBank/DDBJ whole genome shotgun (WGS) entry which is preliminary data.</text>
</comment>
<evidence type="ECO:0000256" key="4">
    <source>
        <dbReference type="ARBA" id="ARBA00022679"/>
    </source>
</evidence>
<dbReference type="PANTHER" id="PTHR43711:SF26">
    <property type="entry name" value="SENSOR HISTIDINE KINASE RCSC"/>
    <property type="match status" value="1"/>
</dbReference>
<feature type="transmembrane region" description="Helical" evidence="7">
    <location>
        <begin position="351"/>
        <end position="373"/>
    </location>
</feature>
<dbReference type="SMART" id="SM00388">
    <property type="entry name" value="HisKA"/>
    <property type="match status" value="1"/>
</dbReference>
<dbReference type="PRINTS" id="PR00344">
    <property type="entry name" value="BCTRLSENSOR"/>
</dbReference>